<dbReference type="GO" id="GO:0003690">
    <property type="term" value="F:double-stranded DNA binding"/>
    <property type="evidence" value="ECO:0007669"/>
    <property type="project" value="TreeGrafter"/>
</dbReference>
<comment type="similarity">
    <text evidence="2">Belongs to the tyrosyl-DNA phosphodiesterase family.</text>
</comment>
<dbReference type="GO" id="GO:0006281">
    <property type="term" value="P:DNA repair"/>
    <property type="evidence" value="ECO:0007669"/>
    <property type="project" value="UniProtKB-KW"/>
</dbReference>
<dbReference type="GO" id="GO:0003697">
    <property type="term" value="F:single-stranded DNA binding"/>
    <property type="evidence" value="ECO:0007669"/>
    <property type="project" value="TreeGrafter"/>
</dbReference>
<evidence type="ECO:0000313" key="12">
    <source>
        <dbReference type="EMBL" id="KAF7292580.1"/>
    </source>
</evidence>
<dbReference type="EMBL" id="JACAZF010000011">
    <property type="protein sequence ID" value="KAF7292580.1"/>
    <property type="molecule type" value="Genomic_DNA"/>
</dbReference>
<dbReference type="Gene3D" id="3.30.870.10">
    <property type="entry name" value="Endonuclease Chain A"/>
    <property type="match status" value="2"/>
</dbReference>
<dbReference type="OrthoDB" id="47785at2759"/>
<comment type="caution">
    <text evidence="12">The sequence shown here is derived from an EMBL/GenBank/DDBJ whole genome shotgun (WGS) entry which is preliminary data.</text>
</comment>
<dbReference type="GO" id="GO:0005634">
    <property type="term" value="C:nucleus"/>
    <property type="evidence" value="ECO:0007669"/>
    <property type="project" value="UniProtKB-SubCell"/>
</dbReference>
<keyword evidence="8" id="KW-0539">Nucleus</keyword>
<feature type="active site" description="Proton donor/acceptor" evidence="9">
    <location>
        <position position="551"/>
    </location>
</feature>
<evidence type="ECO:0000256" key="10">
    <source>
        <dbReference type="PIRSR" id="PIRSR610347-2"/>
    </source>
</evidence>
<keyword evidence="4" id="KW-0227">DNA damage</keyword>
<evidence type="ECO:0008006" key="14">
    <source>
        <dbReference type="Google" id="ProtNLM"/>
    </source>
</evidence>
<dbReference type="PROSITE" id="PS50330">
    <property type="entry name" value="UIM"/>
    <property type="match status" value="1"/>
</dbReference>
<keyword evidence="5" id="KW-0378">Hydrolase</keyword>
<evidence type="ECO:0000256" key="3">
    <source>
        <dbReference type="ARBA" id="ARBA00022722"/>
    </source>
</evidence>
<evidence type="ECO:0000313" key="13">
    <source>
        <dbReference type="Proteomes" id="UP000636479"/>
    </source>
</evidence>
<dbReference type="PANTHER" id="PTHR12415:SF0">
    <property type="entry name" value="TYROSYL-DNA PHOSPHODIESTERASE 1"/>
    <property type="match status" value="1"/>
</dbReference>
<evidence type="ECO:0000256" key="6">
    <source>
        <dbReference type="ARBA" id="ARBA00022839"/>
    </source>
</evidence>
<dbReference type="Proteomes" id="UP000636479">
    <property type="component" value="Unassembled WGS sequence"/>
</dbReference>
<feature type="compositionally biased region" description="Acidic residues" evidence="11">
    <location>
        <begin position="568"/>
        <end position="590"/>
    </location>
</feature>
<keyword evidence="3" id="KW-0540">Nuclease</keyword>
<dbReference type="GeneID" id="59350598"/>
<evidence type="ECO:0000256" key="5">
    <source>
        <dbReference type="ARBA" id="ARBA00022801"/>
    </source>
</evidence>
<feature type="compositionally biased region" description="Low complexity" evidence="11">
    <location>
        <begin position="64"/>
        <end position="95"/>
    </location>
</feature>
<feature type="binding site" evidence="10">
    <location>
        <position position="553"/>
    </location>
    <ligand>
        <name>substrate</name>
    </ligand>
</feature>
<dbReference type="InterPro" id="IPR010347">
    <property type="entry name" value="Tdp1"/>
</dbReference>
<evidence type="ECO:0000256" key="11">
    <source>
        <dbReference type="SAM" id="MobiDB-lite"/>
    </source>
</evidence>
<feature type="region of interest" description="Disordered" evidence="11">
    <location>
        <begin position="567"/>
        <end position="590"/>
    </location>
</feature>
<dbReference type="GO" id="GO:0017005">
    <property type="term" value="F:3'-tyrosyl-DNA phosphodiesterase activity"/>
    <property type="evidence" value="ECO:0007669"/>
    <property type="project" value="TreeGrafter"/>
</dbReference>
<dbReference type="InterPro" id="IPR003903">
    <property type="entry name" value="UIM_dom"/>
</dbReference>
<keyword evidence="7" id="KW-0234">DNA repair</keyword>
<keyword evidence="13" id="KW-1185">Reference proteome</keyword>
<accession>A0A8H6S3M5</accession>
<dbReference type="GO" id="GO:0004527">
    <property type="term" value="F:exonuclease activity"/>
    <property type="evidence" value="ECO:0007669"/>
    <property type="project" value="UniProtKB-KW"/>
</dbReference>
<dbReference type="SUPFAM" id="SSF56024">
    <property type="entry name" value="Phospholipase D/nuclease"/>
    <property type="match status" value="2"/>
</dbReference>
<feature type="binding site" evidence="10">
    <location>
        <position position="270"/>
    </location>
    <ligand>
        <name>substrate</name>
    </ligand>
</feature>
<evidence type="ECO:0000256" key="4">
    <source>
        <dbReference type="ARBA" id="ARBA00022763"/>
    </source>
</evidence>
<dbReference type="CDD" id="cd09122">
    <property type="entry name" value="PLDc_Tdp1_1"/>
    <property type="match status" value="1"/>
</dbReference>
<dbReference type="PANTHER" id="PTHR12415">
    <property type="entry name" value="TYROSYL-DNA PHOSPHODIESTERASE 1"/>
    <property type="match status" value="1"/>
</dbReference>
<sequence length="676" mass="73559">MDIDDEHDLELAQALALSLAEEEQRQARNRASTKSNRRSKRQSDVVVISDDDDDDDDDDIVEISTPKPTTAKPKAPSRAPSAKPSMAPQPSTSSQQPPPMPPQAVGAGPLSFLADRAQLERERLARQKRLRPPSLRRELSPNPVVKRTILRVETVNGARTFPSGSLLRIDTKYATDPQTPSIRLSEVLGPKKDIALAILSSFVVDPVWLYSFFDPSTPVVLVTDANMCGAKGDGDGTGSGPLLKHMLPNWVRVCPRLHRTGGFEGCMHMKYMLLFSKTGSLRVVISSANLVPYDWRDIENYIYIQDFPPASTGATITHRPGEKPGETFPEVLSEVLRATGVEEGLAALRKDGHKTLPLMTLAPTTSSSSSKPHSALELGWDWRAASSNRVALVPSVSGKWEGWAGPTAVLKYGQTRLLRAVVMVSLCSIAWWAYFFASLSGTNTLKASSLGSYDAPWIAAFRLCAAGRPRALQTYLDRGRKRTPQQGPTHILYPTVESINLTTLGQRGGETLFCRPKQWKAIQDLGGIGGTGVSGLRMLDAKSRCGPVGMHTKMILGTLPKRVGALAVEDDSETESDTESETESDDDIEIVEAKPTPPPHAWMYVGSHNFTAAAWGKLGGSGFNPVLTISNYELGVVLPLATAADVDRSVAWGRPARPYIKGDEPWIQPMLRSGPM</sequence>
<dbReference type="RefSeq" id="XP_037215008.1">
    <property type="nucleotide sequence ID" value="XM_037368082.1"/>
</dbReference>
<dbReference type="Pfam" id="PF06087">
    <property type="entry name" value="Tyr-DNA_phospho"/>
    <property type="match status" value="1"/>
</dbReference>
<proteinExistence type="inferred from homology"/>
<evidence type="ECO:0000256" key="8">
    <source>
        <dbReference type="ARBA" id="ARBA00023242"/>
    </source>
</evidence>
<name>A0A8H6S3M5_9AGAR</name>
<organism evidence="12 13">
    <name type="scientific">Mycena indigotica</name>
    <dbReference type="NCBI Taxonomy" id="2126181"/>
    <lineage>
        <taxon>Eukaryota</taxon>
        <taxon>Fungi</taxon>
        <taxon>Dikarya</taxon>
        <taxon>Basidiomycota</taxon>
        <taxon>Agaricomycotina</taxon>
        <taxon>Agaricomycetes</taxon>
        <taxon>Agaricomycetidae</taxon>
        <taxon>Agaricales</taxon>
        <taxon>Marasmiineae</taxon>
        <taxon>Mycenaceae</taxon>
        <taxon>Mycena</taxon>
    </lineage>
</organism>
<evidence type="ECO:0000256" key="2">
    <source>
        <dbReference type="ARBA" id="ARBA00010205"/>
    </source>
</evidence>
<protein>
    <recommendedName>
        <fullName evidence="14">Phospholipase D/nuclease</fullName>
    </recommendedName>
</protein>
<feature type="compositionally biased region" description="Acidic residues" evidence="11">
    <location>
        <begin position="49"/>
        <end position="61"/>
    </location>
</feature>
<keyword evidence="6" id="KW-0269">Exonuclease</keyword>
<feature type="region of interest" description="Disordered" evidence="11">
    <location>
        <begin position="20"/>
        <end position="108"/>
    </location>
</feature>
<reference evidence="12" key="1">
    <citation type="submission" date="2020-05" db="EMBL/GenBank/DDBJ databases">
        <title>Mycena genomes resolve the evolution of fungal bioluminescence.</title>
        <authorList>
            <person name="Tsai I.J."/>
        </authorList>
    </citation>
    <scope>NUCLEOTIDE SEQUENCE</scope>
    <source>
        <strain evidence="12">171206Taipei</strain>
    </source>
</reference>
<feature type="active site" description="Nucleophile" evidence="9">
    <location>
        <position position="268"/>
    </location>
</feature>
<evidence type="ECO:0000256" key="7">
    <source>
        <dbReference type="ARBA" id="ARBA00023204"/>
    </source>
</evidence>
<gene>
    <name evidence="12" type="ORF">MIND_01155500</name>
</gene>
<evidence type="ECO:0000256" key="9">
    <source>
        <dbReference type="PIRSR" id="PIRSR610347-1"/>
    </source>
</evidence>
<comment type="subcellular location">
    <subcellularLocation>
        <location evidence="1">Nucleus</location>
    </subcellularLocation>
</comment>
<evidence type="ECO:0000256" key="1">
    <source>
        <dbReference type="ARBA" id="ARBA00004123"/>
    </source>
</evidence>
<dbReference type="AlphaFoldDB" id="A0A8H6S3M5"/>